<sequence length="57" mass="6425">MEIEIKEPITVVLAQTNEKVVFEESGILDVGELDLRMERIIAQSNGKIKLIKKGTKK</sequence>
<organism evidence="1 2">
    <name type="scientific">Pseudoleptotrichia goodfellowii</name>
    <dbReference type="NCBI Taxonomy" id="157692"/>
    <lineage>
        <taxon>Bacteria</taxon>
        <taxon>Fusobacteriati</taxon>
        <taxon>Fusobacteriota</taxon>
        <taxon>Fusobacteriia</taxon>
        <taxon>Fusobacteriales</taxon>
        <taxon>Leptotrichiaceae</taxon>
        <taxon>Pseudoleptotrichia</taxon>
    </lineage>
</organism>
<gene>
    <name evidence="1" type="ORF">JCM16774_0365</name>
</gene>
<name>A0A510J848_9FUSO</name>
<dbReference type="STRING" id="714315.GCA_000516535_00377"/>
<dbReference type="KEGG" id="lgo:JCM16774_0365"/>
<protein>
    <submittedName>
        <fullName evidence="1">Uncharacterized protein</fullName>
    </submittedName>
</protein>
<dbReference type="AlphaFoldDB" id="A0A510J848"/>
<dbReference type="Proteomes" id="UP000321606">
    <property type="component" value="Chromosome"/>
</dbReference>
<dbReference type="EMBL" id="AP019822">
    <property type="protein sequence ID" value="BBM35452.1"/>
    <property type="molecule type" value="Genomic_DNA"/>
</dbReference>
<evidence type="ECO:0000313" key="1">
    <source>
        <dbReference type="EMBL" id="BBM35452.1"/>
    </source>
</evidence>
<evidence type="ECO:0000313" key="2">
    <source>
        <dbReference type="Proteomes" id="UP000321606"/>
    </source>
</evidence>
<dbReference type="RefSeq" id="WP_154669365.1">
    <property type="nucleotide sequence ID" value="NZ_AP019822.1"/>
</dbReference>
<dbReference type="OrthoDB" id="82445at2"/>
<reference evidence="1 2" key="1">
    <citation type="submission" date="2019-07" db="EMBL/GenBank/DDBJ databases">
        <title>Complete Genome Sequence of Leptotrichia goodfellowii Strain JCM 16774.</title>
        <authorList>
            <person name="Watanabe S."/>
            <person name="Cui L."/>
        </authorList>
    </citation>
    <scope>NUCLEOTIDE SEQUENCE [LARGE SCALE GENOMIC DNA]</scope>
    <source>
        <strain evidence="1 2">JCM16774</strain>
    </source>
</reference>
<accession>A0A510J848</accession>
<proteinExistence type="predicted"/>